<proteinExistence type="inferred from homology"/>
<organism evidence="4 5">
    <name type="scientific">Candidatus Kerfeldbacteria bacterium CG08_land_8_20_14_0_20_42_7</name>
    <dbReference type="NCBI Taxonomy" id="2014245"/>
    <lineage>
        <taxon>Bacteria</taxon>
        <taxon>Candidatus Kerfeldiibacteriota</taxon>
    </lineage>
</organism>
<dbReference type="GO" id="GO:1990904">
    <property type="term" value="C:ribonucleoprotein complex"/>
    <property type="evidence" value="ECO:0007669"/>
    <property type="project" value="UniProtKB-KW"/>
</dbReference>
<dbReference type="EMBL" id="PEXV01000009">
    <property type="protein sequence ID" value="PIS41971.1"/>
    <property type="molecule type" value="Genomic_DNA"/>
</dbReference>
<dbReference type="InterPro" id="IPR026569">
    <property type="entry name" value="Ribosomal_bL28"/>
</dbReference>
<sequence>MARTCELCGRGSLKSMSRSHSHIGTIKKQKVNLQSLLVNGKRRQACTNCIRTATKRLKATVKQQKATK</sequence>
<dbReference type="InterPro" id="IPR034704">
    <property type="entry name" value="Ribosomal_bL28/bL31-like_sf"/>
</dbReference>
<dbReference type="Proteomes" id="UP000228711">
    <property type="component" value="Unassembled WGS sequence"/>
</dbReference>
<evidence type="ECO:0000256" key="1">
    <source>
        <dbReference type="ARBA" id="ARBA00008760"/>
    </source>
</evidence>
<evidence type="ECO:0000256" key="2">
    <source>
        <dbReference type="ARBA" id="ARBA00022980"/>
    </source>
</evidence>
<dbReference type="SUPFAM" id="SSF143800">
    <property type="entry name" value="L28p-like"/>
    <property type="match status" value="1"/>
</dbReference>
<dbReference type="GO" id="GO:0005840">
    <property type="term" value="C:ribosome"/>
    <property type="evidence" value="ECO:0007669"/>
    <property type="project" value="UniProtKB-KW"/>
</dbReference>
<evidence type="ECO:0000313" key="5">
    <source>
        <dbReference type="Proteomes" id="UP000228711"/>
    </source>
</evidence>
<gene>
    <name evidence="4" type="ORF">COT25_00230</name>
</gene>
<comment type="similarity">
    <text evidence="1">Belongs to the bacterial ribosomal protein bL28 family.</text>
</comment>
<dbReference type="AlphaFoldDB" id="A0A2H0YTZ7"/>
<dbReference type="InterPro" id="IPR037147">
    <property type="entry name" value="Ribosomal_bL28_sf"/>
</dbReference>
<keyword evidence="3" id="KW-0687">Ribonucleoprotein</keyword>
<name>A0A2H0YTZ7_9BACT</name>
<dbReference type="Pfam" id="PF00830">
    <property type="entry name" value="Ribosomal_L28"/>
    <property type="match status" value="1"/>
</dbReference>
<protein>
    <submittedName>
        <fullName evidence="4">50S ribosomal protein L28</fullName>
    </submittedName>
</protein>
<evidence type="ECO:0000256" key="3">
    <source>
        <dbReference type="ARBA" id="ARBA00023274"/>
    </source>
</evidence>
<accession>A0A2H0YTZ7</accession>
<comment type="caution">
    <text evidence="4">The sequence shown here is derived from an EMBL/GenBank/DDBJ whole genome shotgun (WGS) entry which is preliminary data.</text>
</comment>
<dbReference type="Gene3D" id="2.30.170.40">
    <property type="entry name" value="Ribosomal protein L28/L24"/>
    <property type="match status" value="1"/>
</dbReference>
<evidence type="ECO:0000313" key="4">
    <source>
        <dbReference type="EMBL" id="PIS41971.1"/>
    </source>
</evidence>
<dbReference type="GO" id="GO:0003735">
    <property type="term" value="F:structural constituent of ribosome"/>
    <property type="evidence" value="ECO:0007669"/>
    <property type="project" value="InterPro"/>
</dbReference>
<keyword evidence="2 4" id="KW-0689">Ribosomal protein</keyword>
<reference evidence="5" key="1">
    <citation type="submission" date="2017-09" db="EMBL/GenBank/DDBJ databases">
        <title>Depth-based differentiation of microbial function through sediment-hosted aquifers and enrichment of novel symbionts in the deep terrestrial subsurface.</title>
        <authorList>
            <person name="Probst A.J."/>
            <person name="Ladd B."/>
            <person name="Jarett J.K."/>
            <person name="Geller-Mcgrath D.E."/>
            <person name="Sieber C.M.K."/>
            <person name="Emerson J.B."/>
            <person name="Anantharaman K."/>
            <person name="Thomas B.C."/>
            <person name="Malmstrom R."/>
            <person name="Stieglmeier M."/>
            <person name="Klingl A."/>
            <person name="Woyke T."/>
            <person name="Ryan C.M."/>
            <person name="Banfield J.F."/>
        </authorList>
    </citation>
    <scope>NUCLEOTIDE SEQUENCE [LARGE SCALE GENOMIC DNA]</scope>
</reference>